<dbReference type="Pfam" id="PF00004">
    <property type="entry name" value="AAA"/>
    <property type="match status" value="2"/>
</dbReference>
<feature type="compositionally biased region" description="Polar residues" evidence="5">
    <location>
        <begin position="368"/>
        <end position="387"/>
    </location>
</feature>
<organism evidence="7 8">
    <name type="scientific">Cyclotella cryptica</name>
    <dbReference type="NCBI Taxonomy" id="29204"/>
    <lineage>
        <taxon>Eukaryota</taxon>
        <taxon>Sar</taxon>
        <taxon>Stramenopiles</taxon>
        <taxon>Ochrophyta</taxon>
        <taxon>Bacillariophyta</taxon>
        <taxon>Coscinodiscophyceae</taxon>
        <taxon>Thalassiosirophycidae</taxon>
        <taxon>Stephanodiscales</taxon>
        <taxon>Stephanodiscaceae</taxon>
        <taxon>Cyclotella</taxon>
    </lineage>
</organism>
<reference evidence="7 8" key="1">
    <citation type="journal article" date="2020" name="G3 (Bethesda)">
        <title>Improved Reference Genome for Cyclotella cryptica CCMP332, a Model for Cell Wall Morphogenesis, Salinity Adaptation, and Lipid Production in Diatoms (Bacillariophyta).</title>
        <authorList>
            <person name="Roberts W.R."/>
            <person name="Downey K.M."/>
            <person name="Ruck E.C."/>
            <person name="Traller J.C."/>
            <person name="Alverson A.J."/>
        </authorList>
    </citation>
    <scope>NUCLEOTIDE SEQUENCE [LARGE SCALE GENOMIC DNA]</scope>
    <source>
        <strain evidence="7 8">CCMP332</strain>
    </source>
</reference>
<keyword evidence="3" id="KW-0862">Zinc</keyword>
<feature type="compositionally biased region" description="Low complexity" evidence="5">
    <location>
        <begin position="212"/>
        <end position="224"/>
    </location>
</feature>
<keyword evidence="4" id="KW-0378">Hydrolase</keyword>
<dbReference type="InterPro" id="IPR003960">
    <property type="entry name" value="ATPase_AAA_CS"/>
</dbReference>
<feature type="region of interest" description="Disordered" evidence="5">
    <location>
        <begin position="361"/>
        <end position="387"/>
    </location>
</feature>
<evidence type="ECO:0000256" key="4">
    <source>
        <dbReference type="ARBA" id="ARBA00023049"/>
    </source>
</evidence>
<dbReference type="GO" id="GO:0046872">
    <property type="term" value="F:metal ion binding"/>
    <property type="evidence" value="ECO:0007669"/>
    <property type="project" value="UniProtKB-KW"/>
</dbReference>
<comment type="cofactor">
    <cofactor evidence="1">
        <name>Zn(2+)</name>
        <dbReference type="ChEBI" id="CHEBI:29105"/>
    </cofactor>
</comment>
<feature type="compositionally biased region" description="Low complexity" evidence="5">
    <location>
        <begin position="53"/>
        <end position="67"/>
    </location>
</feature>
<evidence type="ECO:0000256" key="5">
    <source>
        <dbReference type="SAM" id="MobiDB-lite"/>
    </source>
</evidence>
<keyword evidence="4" id="KW-0645">Protease</keyword>
<feature type="region of interest" description="Disordered" evidence="5">
    <location>
        <begin position="53"/>
        <end position="82"/>
    </location>
</feature>
<dbReference type="GO" id="GO:0008237">
    <property type="term" value="F:metallopeptidase activity"/>
    <property type="evidence" value="ECO:0007669"/>
    <property type="project" value="UniProtKB-KW"/>
</dbReference>
<evidence type="ECO:0000313" key="8">
    <source>
        <dbReference type="Proteomes" id="UP001516023"/>
    </source>
</evidence>
<dbReference type="EMBL" id="JABMIG020000134">
    <property type="protein sequence ID" value="KAL3790037.1"/>
    <property type="molecule type" value="Genomic_DNA"/>
</dbReference>
<dbReference type="Proteomes" id="UP001516023">
    <property type="component" value="Unassembled WGS sequence"/>
</dbReference>
<dbReference type="InterPro" id="IPR041569">
    <property type="entry name" value="AAA_lid_3"/>
</dbReference>
<evidence type="ECO:0000259" key="6">
    <source>
        <dbReference type="SMART" id="SM00382"/>
    </source>
</evidence>
<dbReference type="Pfam" id="PF17862">
    <property type="entry name" value="AAA_lid_3"/>
    <property type="match status" value="1"/>
</dbReference>
<accession>A0ABD3PQD9</accession>
<feature type="compositionally biased region" description="Basic and acidic residues" evidence="5">
    <location>
        <begin position="144"/>
        <end position="153"/>
    </location>
</feature>
<dbReference type="SUPFAM" id="SSF52540">
    <property type="entry name" value="P-loop containing nucleoside triphosphate hydrolases"/>
    <property type="match status" value="1"/>
</dbReference>
<dbReference type="PANTHER" id="PTHR23076">
    <property type="entry name" value="METALLOPROTEASE M41 FTSH"/>
    <property type="match status" value="1"/>
</dbReference>
<feature type="compositionally biased region" description="Polar residues" evidence="5">
    <location>
        <begin position="189"/>
        <end position="203"/>
    </location>
</feature>
<keyword evidence="8" id="KW-1185">Reference proteome</keyword>
<dbReference type="AlphaFoldDB" id="A0ABD3PQD9"/>
<sequence>MHSNPHHSFTHSHRERSQQHQQSQQPHRYNRTAFPSSACSPHSINYCIPSSSTMSTSSSSFTDYASSPRDGSNPPSPDSALNKQCCLSDDISKQSAILLYQAFAGGHDISRRGCTDDNEQRNAVGSAVNYRMRTDSRHLNSGRDPLDSEHLRCSDSNGASHDASPKKRSQEDDSHETSFRDKSNEKPKNQSNAGPVNSLSNNDNPDEESIHSKTPAPSQSPPTQSAIFSLLTRHRTKIGTLLISLTSLWLYSKYKKKMYQHRRRGNDPNQDLFQKKIMEIYKLLLQMMSRLRISSYFRHLSSTRNLVNGSSTTKAVSSASPWDQATTTPLAHLLAVAKGRGVSKVMLRGSVLSYLHSIQSSSSLDGGNPNQSMQQAQQRWSKTTLPSNNPNFLQEILSTILNHGCHDITTLPESLLQRFLNGPALVIFPFAYLGALYWIMRRLQRQQLEDGNGENDNTFTWNKNGAVKGPQHTTTFDDVAGIDSALQELSEVVSYMRNPNAFHAVGASPPRGILLHGPPGSGKTLLARAIAGEAGRRAVGSLGQGATIDCFAVCSGSDFVETYVGRGAARVRALFRGVREEAWNNFERRQREFRRNIKVQRKNSMPSSGRVGNTVRDAWDSVQYLLAQRSSSAVADGSQEGNDNQISRPMAIIFIDEIDALAKRRDSGSGLHSSLGGCDEREQTLNQLLTEMDGFATGSSTQQVLEDGPSGVVVIVIAATNRPEVLDPAILRAGRFDRHVQVPLPDANGREAILRVHARRIRYDPSSVDFRELAFGKQNNITATASLSPTHNFSGADLKNVVNEAALLAVRDGSTCVKQQHLAEAVKRVRNMVDDSHGGKRQVPAMHHWFVR</sequence>
<name>A0ABD3PQD9_9STRA</name>
<protein>
    <recommendedName>
        <fullName evidence="6">AAA+ ATPase domain-containing protein</fullName>
    </recommendedName>
</protein>
<feature type="region of interest" description="Disordered" evidence="5">
    <location>
        <begin position="1"/>
        <end position="36"/>
    </location>
</feature>
<comment type="caution">
    <text evidence="7">The sequence shown here is derived from an EMBL/GenBank/DDBJ whole genome shotgun (WGS) entry which is preliminary data.</text>
</comment>
<dbReference type="Gene3D" id="3.40.50.300">
    <property type="entry name" value="P-loop containing nucleotide triphosphate hydrolases"/>
    <property type="match status" value="1"/>
</dbReference>
<dbReference type="PANTHER" id="PTHR23076:SF97">
    <property type="entry name" value="ATP-DEPENDENT ZINC METALLOPROTEASE YME1L1"/>
    <property type="match status" value="1"/>
</dbReference>
<feature type="compositionally biased region" description="Basic residues" evidence="5">
    <location>
        <begin position="1"/>
        <end position="14"/>
    </location>
</feature>
<evidence type="ECO:0000256" key="3">
    <source>
        <dbReference type="ARBA" id="ARBA00022833"/>
    </source>
</evidence>
<dbReference type="InterPro" id="IPR027417">
    <property type="entry name" value="P-loop_NTPase"/>
</dbReference>
<dbReference type="InterPro" id="IPR003593">
    <property type="entry name" value="AAA+_ATPase"/>
</dbReference>
<keyword evidence="4" id="KW-0482">Metalloprotease</keyword>
<dbReference type="InterPro" id="IPR003959">
    <property type="entry name" value="ATPase_AAA_core"/>
</dbReference>
<feature type="region of interest" description="Disordered" evidence="5">
    <location>
        <begin position="110"/>
        <end position="224"/>
    </location>
</feature>
<evidence type="ECO:0000256" key="2">
    <source>
        <dbReference type="ARBA" id="ARBA00022723"/>
    </source>
</evidence>
<evidence type="ECO:0000313" key="7">
    <source>
        <dbReference type="EMBL" id="KAL3790037.1"/>
    </source>
</evidence>
<feature type="compositionally biased region" description="Basic and acidic residues" evidence="5">
    <location>
        <begin position="110"/>
        <end position="120"/>
    </location>
</feature>
<keyword evidence="2" id="KW-0479">Metal-binding</keyword>
<evidence type="ECO:0000256" key="1">
    <source>
        <dbReference type="ARBA" id="ARBA00001947"/>
    </source>
</evidence>
<gene>
    <name evidence="7" type="ORF">HJC23_011393</name>
</gene>
<dbReference type="PROSITE" id="PS00674">
    <property type="entry name" value="AAA"/>
    <property type="match status" value="1"/>
</dbReference>
<dbReference type="Gene3D" id="1.10.8.60">
    <property type="match status" value="1"/>
</dbReference>
<proteinExistence type="predicted"/>
<feature type="domain" description="AAA+ ATPase" evidence="6">
    <location>
        <begin position="509"/>
        <end position="746"/>
    </location>
</feature>
<feature type="compositionally biased region" description="Basic and acidic residues" evidence="5">
    <location>
        <begin position="163"/>
        <end position="188"/>
    </location>
</feature>
<dbReference type="SMART" id="SM00382">
    <property type="entry name" value="AAA"/>
    <property type="match status" value="1"/>
</dbReference>